<dbReference type="GO" id="GO:0016757">
    <property type="term" value="F:glycosyltransferase activity"/>
    <property type="evidence" value="ECO:0007669"/>
    <property type="project" value="UniProtKB-KW"/>
</dbReference>
<organism evidence="7 8">
    <name type="scientific">Candidatus Eisenbergiella merdipullorum</name>
    <dbReference type="NCBI Taxonomy" id="2838553"/>
    <lineage>
        <taxon>Bacteria</taxon>
        <taxon>Bacillati</taxon>
        <taxon>Bacillota</taxon>
        <taxon>Clostridia</taxon>
        <taxon>Lachnospirales</taxon>
        <taxon>Lachnospiraceae</taxon>
        <taxon>Eisenbergiella</taxon>
    </lineage>
</organism>
<evidence type="ECO:0000256" key="3">
    <source>
        <dbReference type="ARBA" id="ARBA00022676"/>
    </source>
</evidence>
<name>A0A9D2I7Y5_9FIRM</name>
<dbReference type="PANTHER" id="PTHR43179:SF12">
    <property type="entry name" value="GALACTOFURANOSYLTRANSFERASE GLFT2"/>
    <property type="match status" value="1"/>
</dbReference>
<feature type="transmembrane region" description="Helical" evidence="5">
    <location>
        <begin position="252"/>
        <end position="271"/>
    </location>
</feature>
<dbReference type="SUPFAM" id="SSF53448">
    <property type="entry name" value="Nucleotide-diphospho-sugar transferases"/>
    <property type="match status" value="1"/>
</dbReference>
<comment type="similarity">
    <text evidence="2">Belongs to the glycosyltransferase 2 family.</text>
</comment>
<dbReference type="AlphaFoldDB" id="A0A9D2I7Y5"/>
<evidence type="ECO:0000256" key="2">
    <source>
        <dbReference type="ARBA" id="ARBA00006739"/>
    </source>
</evidence>
<evidence type="ECO:0000313" key="7">
    <source>
        <dbReference type="EMBL" id="HJA94000.1"/>
    </source>
</evidence>
<keyword evidence="3" id="KW-0328">Glycosyltransferase</keyword>
<keyword evidence="4" id="KW-0808">Transferase</keyword>
<dbReference type="InterPro" id="IPR001173">
    <property type="entry name" value="Glyco_trans_2-like"/>
</dbReference>
<protein>
    <submittedName>
        <fullName evidence="7">Glycosyltransferase family 2 protein</fullName>
    </submittedName>
</protein>
<dbReference type="InterPro" id="IPR029044">
    <property type="entry name" value="Nucleotide-diphossugar_trans"/>
</dbReference>
<dbReference type="Proteomes" id="UP000886858">
    <property type="component" value="Unassembled WGS sequence"/>
</dbReference>
<evidence type="ECO:0000256" key="1">
    <source>
        <dbReference type="ARBA" id="ARBA00004776"/>
    </source>
</evidence>
<dbReference type="CDD" id="cd04186">
    <property type="entry name" value="GT_2_like_c"/>
    <property type="match status" value="1"/>
</dbReference>
<comment type="pathway">
    <text evidence="1">Cell wall biogenesis; cell wall polysaccharide biosynthesis.</text>
</comment>
<evidence type="ECO:0000259" key="6">
    <source>
        <dbReference type="Pfam" id="PF00535"/>
    </source>
</evidence>
<feature type="domain" description="Glycosyltransferase 2-like" evidence="6">
    <location>
        <begin position="10"/>
        <end position="179"/>
    </location>
</feature>
<evidence type="ECO:0000256" key="5">
    <source>
        <dbReference type="SAM" id="Phobius"/>
    </source>
</evidence>
<evidence type="ECO:0000313" key="8">
    <source>
        <dbReference type="Proteomes" id="UP000886858"/>
    </source>
</evidence>
<reference evidence="7" key="2">
    <citation type="submission" date="2021-04" db="EMBL/GenBank/DDBJ databases">
        <authorList>
            <person name="Gilroy R."/>
        </authorList>
    </citation>
    <scope>NUCLEOTIDE SEQUENCE</scope>
    <source>
        <strain evidence="7">CHK179-7159</strain>
    </source>
</reference>
<dbReference type="PANTHER" id="PTHR43179">
    <property type="entry name" value="RHAMNOSYLTRANSFERASE WBBL"/>
    <property type="match status" value="1"/>
</dbReference>
<sequence length="325" mass="36145">MEEENGLKTTVVIPNYNGEKYLAECLRSLEASEKERPAVLVVDNGSGDGSAEAAKAAFPWIELVRFPENRGFCAAANEGIRRSGTPYVFLLNNDTVVRPGCVSALERRLEKDERLFSVSACMVDMKNPDRMDGAGDRYSALGWAYAIGKGRKAADCGKPCPVFSACAGAALYRKSALRKTGDFDELHFAYLEDVDLGYRARILGFRNAYEPSAVVLHAGSATSGSRYNTFKVFHSARNNVYLIYKNMPPLQLLLNLPFLLVGFLAKTLFFLKKGYGKTYVKGLGAGIRLCASQEARARRVRFKGRNLGNYIRIQVELWLNMFRRS</sequence>
<gene>
    <name evidence="7" type="ORF">H9717_12975</name>
</gene>
<accession>A0A9D2I7Y5</accession>
<keyword evidence="5" id="KW-1133">Transmembrane helix</keyword>
<dbReference type="EMBL" id="DWYY01000141">
    <property type="protein sequence ID" value="HJA94000.1"/>
    <property type="molecule type" value="Genomic_DNA"/>
</dbReference>
<dbReference type="Gene3D" id="3.90.550.10">
    <property type="entry name" value="Spore Coat Polysaccharide Biosynthesis Protein SpsA, Chain A"/>
    <property type="match status" value="1"/>
</dbReference>
<proteinExistence type="inferred from homology"/>
<comment type="caution">
    <text evidence="7">The sequence shown here is derived from an EMBL/GenBank/DDBJ whole genome shotgun (WGS) entry which is preliminary data.</text>
</comment>
<keyword evidence="5" id="KW-0812">Transmembrane</keyword>
<reference evidence="7" key="1">
    <citation type="journal article" date="2021" name="PeerJ">
        <title>Extensive microbial diversity within the chicken gut microbiome revealed by metagenomics and culture.</title>
        <authorList>
            <person name="Gilroy R."/>
            <person name="Ravi A."/>
            <person name="Getino M."/>
            <person name="Pursley I."/>
            <person name="Horton D.L."/>
            <person name="Alikhan N.F."/>
            <person name="Baker D."/>
            <person name="Gharbi K."/>
            <person name="Hall N."/>
            <person name="Watson M."/>
            <person name="Adriaenssens E.M."/>
            <person name="Foster-Nyarko E."/>
            <person name="Jarju S."/>
            <person name="Secka A."/>
            <person name="Antonio M."/>
            <person name="Oren A."/>
            <person name="Chaudhuri R.R."/>
            <person name="La Ragione R."/>
            <person name="Hildebrand F."/>
            <person name="Pallen M.J."/>
        </authorList>
    </citation>
    <scope>NUCLEOTIDE SEQUENCE</scope>
    <source>
        <strain evidence="7">CHK179-7159</strain>
    </source>
</reference>
<keyword evidence="5" id="KW-0472">Membrane</keyword>
<evidence type="ECO:0000256" key="4">
    <source>
        <dbReference type="ARBA" id="ARBA00022679"/>
    </source>
</evidence>
<dbReference type="Pfam" id="PF00535">
    <property type="entry name" value="Glycos_transf_2"/>
    <property type="match status" value="1"/>
</dbReference>